<dbReference type="GeneID" id="29769254"/>
<feature type="compositionally biased region" description="Pro residues" evidence="1">
    <location>
        <begin position="438"/>
        <end position="447"/>
    </location>
</feature>
<evidence type="ECO:0000256" key="1">
    <source>
        <dbReference type="SAM" id="MobiDB-lite"/>
    </source>
</evidence>
<feature type="compositionally biased region" description="Low complexity" evidence="1">
    <location>
        <begin position="407"/>
        <end position="419"/>
    </location>
</feature>
<evidence type="ECO:0000313" key="3">
    <source>
        <dbReference type="Proteomes" id="UP000001529"/>
    </source>
</evidence>
<dbReference type="KEGG" id="tgo:TGME49_249425"/>
<dbReference type="VEuPathDB" id="ToxoDB:TGME49_249425"/>
<gene>
    <name evidence="2" type="ORF">TGME49_249425</name>
</gene>
<dbReference type="AlphaFoldDB" id="S8EP18"/>
<name>S8EP18_TOXGM</name>
<reference evidence="2" key="1">
    <citation type="submission" date="2013-04" db="EMBL/GenBank/DDBJ databases">
        <authorList>
            <person name="Sibley D."/>
            <person name="Venepally P."/>
            <person name="Karamycheva S."/>
            <person name="Hadjithomas M."/>
            <person name="Khan A."/>
            <person name="Brunk B."/>
            <person name="Roos D."/>
            <person name="Caler E."/>
            <person name="Lorenzi H."/>
        </authorList>
    </citation>
    <scope>NUCLEOTIDE SEQUENCE [LARGE SCALE GENOMIC DNA]</scope>
    <source>
        <strain evidence="2">ME49</strain>
    </source>
</reference>
<proteinExistence type="predicted"/>
<accession>S8EP18</accession>
<protein>
    <submittedName>
        <fullName evidence="2">Uncharacterized protein</fullName>
    </submittedName>
</protein>
<feature type="region of interest" description="Disordered" evidence="1">
    <location>
        <begin position="219"/>
        <end position="260"/>
    </location>
</feature>
<dbReference type="EMBL" id="CM002047">
    <property type="protein sequence ID" value="EPT25096.1"/>
    <property type="molecule type" value="Genomic_DNA"/>
</dbReference>
<keyword evidence="3" id="KW-1185">Reference proteome</keyword>
<dbReference type="Proteomes" id="UP000001529">
    <property type="component" value="Chromosome XII"/>
</dbReference>
<dbReference type="RefSeq" id="XP_018635033.1">
    <property type="nucleotide sequence ID" value="XM_018780895.1"/>
</dbReference>
<dbReference type="OrthoDB" id="10435114at2759"/>
<evidence type="ECO:0000313" key="2">
    <source>
        <dbReference type="EMBL" id="EPT25096.1"/>
    </source>
</evidence>
<sequence>MDDPATTKSFETAYGGDSMLATLACAASEDTNFPQSNESASSILSNTSRLSEEVLAQLNENTRSISSCISRAQLLLGQHTDTANSQLESGATNGVHHMTEVGQTVRRASLEEYMVFQEQLTPHQDDEISFELSQDSDGEGVTSPFHEDSRVRSIGRIDEPEPLSQLPEFAPVANAKWEIRETTEVRPPRPASTVPHDQLSTGFAFEAAVLPTDVMERISSTAEPHPPKANIQTETPKPMRYPPSSKAKTHFEGSNDLGSRLEGTCAERRATPLKANASRAKLWAAGGISRATVETVVSGVGARSRSSVGAASWTSASSALSRASIGSKTRDSSVEPLPGDRVVGAPPCGRSRNSRPLAQQARGPKASGETPAVFPRLWEGTMERQRARSREAPAVSGAARLIVPRHSLGSSTGSNNSSSAQRRSISEKDTKSTASTPPQAPVPPPPGKEVSGEPREGVEMPTTNQRDPQNSNGDGTFRKEN</sequence>
<feature type="region of interest" description="Disordered" evidence="1">
    <location>
        <begin position="299"/>
        <end position="481"/>
    </location>
</feature>
<feature type="compositionally biased region" description="Basic and acidic residues" evidence="1">
    <location>
        <begin position="381"/>
        <end position="391"/>
    </location>
</feature>
<feature type="compositionally biased region" description="Low complexity" evidence="1">
    <location>
        <begin position="299"/>
        <end position="327"/>
    </location>
</feature>
<dbReference type="EMBL" id="KE138840">
    <property type="protein sequence ID" value="EPT25096.1"/>
    <property type="molecule type" value="Genomic_DNA"/>
</dbReference>
<organism evidence="2 3">
    <name type="scientific">Toxoplasma gondii (strain ATCC 50611 / Me49)</name>
    <dbReference type="NCBI Taxonomy" id="508771"/>
    <lineage>
        <taxon>Eukaryota</taxon>
        <taxon>Sar</taxon>
        <taxon>Alveolata</taxon>
        <taxon>Apicomplexa</taxon>
        <taxon>Conoidasida</taxon>
        <taxon>Coccidia</taxon>
        <taxon>Eucoccidiorida</taxon>
        <taxon>Eimeriorina</taxon>
        <taxon>Sarcocystidae</taxon>
        <taxon>Toxoplasma</taxon>
    </lineage>
</organism>
<feature type="compositionally biased region" description="Polar residues" evidence="1">
    <location>
        <begin position="461"/>
        <end position="474"/>
    </location>
</feature>